<dbReference type="EMBL" id="JANJQO010001204">
    <property type="protein sequence ID" value="KAJ2972160.1"/>
    <property type="molecule type" value="Genomic_DNA"/>
</dbReference>
<gene>
    <name evidence="1" type="ORF">NQ176_g7315</name>
</gene>
<accession>A0ACC1MZ75</accession>
<organism evidence="1 2">
    <name type="scientific">Zarea fungicola</name>
    <dbReference type="NCBI Taxonomy" id="93591"/>
    <lineage>
        <taxon>Eukaryota</taxon>
        <taxon>Fungi</taxon>
        <taxon>Dikarya</taxon>
        <taxon>Ascomycota</taxon>
        <taxon>Pezizomycotina</taxon>
        <taxon>Sordariomycetes</taxon>
        <taxon>Hypocreomycetidae</taxon>
        <taxon>Hypocreales</taxon>
        <taxon>Cordycipitaceae</taxon>
        <taxon>Zarea</taxon>
    </lineage>
</organism>
<proteinExistence type="predicted"/>
<keyword evidence="2" id="KW-1185">Reference proteome</keyword>
<reference evidence="1" key="1">
    <citation type="submission" date="2022-08" db="EMBL/GenBank/DDBJ databases">
        <title>Genome Sequence of Lecanicillium fungicola.</title>
        <authorList>
            <person name="Buettner E."/>
        </authorList>
    </citation>
    <scope>NUCLEOTIDE SEQUENCE</scope>
    <source>
        <strain evidence="1">Babe33</strain>
    </source>
</reference>
<comment type="caution">
    <text evidence="1">The sequence shown here is derived from an EMBL/GenBank/DDBJ whole genome shotgun (WGS) entry which is preliminary data.</text>
</comment>
<sequence>MNIYTHLLPILLAGLVFAAKPLGDQVCAASCYDAILSTSYTAASDKGQTACTNPIRIQSTYYCIFERCSHEGDNAIATGISWWQASCYNSSKLVNVMAYQAAISNITEEYVAALPRVDRNVKTVFKGPAIPSQPNWDFIYNTLFTYADNRRLNNNVGWCFYGFWGLVILVGIGNRLWNLASRGRNNPAEEQVGQLSTNRRLVKYLNINLLEAPTGKQNHHKPWGWLIVPLRIQTIIIAAHIILHIAVVASRYHVYDESFYYHSRRAQLLRYLADRLGAVMSASLPFIFLFGARSSPLPILTGWSYRTFSIFHRWSAIVLLIEALLHGIAFSAFYVNDKTGWSNYREHLKTDSMFRSGIIMVAALFISASLAHIKVRQIAYELFKIGHIALAIVFLANYFKYVTILTLIEIFE</sequence>
<name>A0ACC1MZ75_9HYPO</name>
<evidence type="ECO:0000313" key="2">
    <source>
        <dbReference type="Proteomes" id="UP001143910"/>
    </source>
</evidence>
<evidence type="ECO:0000313" key="1">
    <source>
        <dbReference type="EMBL" id="KAJ2972160.1"/>
    </source>
</evidence>
<protein>
    <submittedName>
        <fullName evidence="1">Uncharacterized protein</fullName>
    </submittedName>
</protein>
<dbReference type="Proteomes" id="UP001143910">
    <property type="component" value="Unassembled WGS sequence"/>
</dbReference>